<name>A0A844ZQ13_9SPHN</name>
<dbReference type="AlphaFoldDB" id="A0A844ZQ13"/>
<dbReference type="OrthoDB" id="7165597at2"/>
<evidence type="ECO:0000313" key="3">
    <source>
        <dbReference type="EMBL" id="MXO89136.1"/>
    </source>
</evidence>
<sequence>MKSPRGLSAEEAALWARLAQSVTPLEKRATPKPVPLVHPPAATPMPHPRSSPPRKVKGRVPPPLVKAAPASVPAPVHAPGTGLDSHWERRLARTSTEPEFTLDLHGHTLDQAHRRLDQGLMQAKAMGARLVLVITGKSRPVDAADRGDRRGAIRAKILDWLAAGPHGSDIAAIRKAHRRHGGEGALYLVLRRRG</sequence>
<organism evidence="3 4">
    <name type="scientific">Alteraurantiacibacter aestuarii</name>
    <dbReference type="NCBI Taxonomy" id="650004"/>
    <lineage>
        <taxon>Bacteria</taxon>
        <taxon>Pseudomonadati</taxon>
        <taxon>Pseudomonadota</taxon>
        <taxon>Alphaproteobacteria</taxon>
        <taxon>Sphingomonadales</taxon>
        <taxon>Erythrobacteraceae</taxon>
        <taxon>Alteraurantiacibacter</taxon>
    </lineage>
</organism>
<reference evidence="3 4" key="1">
    <citation type="submission" date="2019-12" db="EMBL/GenBank/DDBJ databases">
        <title>Genomic-based taxomic classification of the family Erythrobacteraceae.</title>
        <authorList>
            <person name="Xu L."/>
        </authorList>
    </citation>
    <scope>NUCLEOTIDE SEQUENCE [LARGE SCALE GENOMIC DNA]</scope>
    <source>
        <strain evidence="3 4">JCM 16339</strain>
    </source>
</reference>
<feature type="region of interest" description="Disordered" evidence="1">
    <location>
        <begin position="67"/>
        <end position="86"/>
    </location>
</feature>
<feature type="compositionally biased region" description="Low complexity" evidence="1">
    <location>
        <begin position="67"/>
        <end position="79"/>
    </location>
</feature>
<protein>
    <submittedName>
        <fullName evidence="3">DNA mismatch repair protein MutS</fullName>
    </submittedName>
</protein>
<keyword evidence="4" id="KW-1185">Reference proteome</keyword>
<dbReference type="Gene3D" id="3.30.1370.110">
    <property type="match status" value="1"/>
</dbReference>
<feature type="compositionally biased region" description="Pro residues" evidence="1">
    <location>
        <begin position="32"/>
        <end position="51"/>
    </location>
</feature>
<dbReference type="PANTHER" id="PTHR35562">
    <property type="entry name" value="DNA ENDONUCLEASE SMRA-RELATED"/>
    <property type="match status" value="1"/>
</dbReference>
<dbReference type="PROSITE" id="PS50828">
    <property type="entry name" value="SMR"/>
    <property type="match status" value="1"/>
</dbReference>
<dbReference type="SUPFAM" id="SSF160443">
    <property type="entry name" value="SMR domain-like"/>
    <property type="match status" value="1"/>
</dbReference>
<dbReference type="InterPro" id="IPR036063">
    <property type="entry name" value="Smr_dom_sf"/>
</dbReference>
<feature type="region of interest" description="Disordered" evidence="1">
    <location>
        <begin position="22"/>
        <end position="59"/>
    </location>
</feature>
<dbReference type="PANTHER" id="PTHR35562:SF2">
    <property type="entry name" value="DNA ENDONUCLEASE SMRA-RELATED"/>
    <property type="match status" value="1"/>
</dbReference>
<dbReference type="EMBL" id="WTYY01000005">
    <property type="protein sequence ID" value="MXO89136.1"/>
    <property type="molecule type" value="Genomic_DNA"/>
</dbReference>
<evidence type="ECO:0000259" key="2">
    <source>
        <dbReference type="PROSITE" id="PS50828"/>
    </source>
</evidence>
<dbReference type="Proteomes" id="UP000435243">
    <property type="component" value="Unassembled WGS sequence"/>
</dbReference>
<feature type="domain" description="Smr" evidence="2">
    <location>
        <begin position="102"/>
        <end position="191"/>
    </location>
</feature>
<comment type="caution">
    <text evidence="3">The sequence shown here is derived from an EMBL/GenBank/DDBJ whole genome shotgun (WGS) entry which is preliminary data.</text>
</comment>
<evidence type="ECO:0000256" key="1">
    <source>
        <dbReference type="SAM" id="MobiDB-lite"/>
    </source>
</evidence>
<gene>
    <name evidence="3" type="ORF">GRI32_10325</name>
</gene>
<evidence type="ECO:0000313" key="4">
    <source>
        <dbReference type="Proteomes" id="UP000435243"/>
    </source>
</evidence>
<dbReference type="InterPro" id="IPR002625">
    <property type="entry name" value="Smr_dom"/>
</dbReference>
<dbReference type="Pfam" id="PF01713">
    <property type="entry name" value="Smr"/>
    <property type="match status" value="1"/>
</dbReference>
<proteinExistence type="predicted"/>
<accession>A0A844ZQ13</accession>
<dbReference type="RefSeq" id="WP_160591952.1">
    <property type="nucleotide sequence ID" value="NZ_BAAAFP010000001.1"/>
</dbReference>